<dbReference type="PRINTS" id="PR00364">
    <property type="entry name" value="DISEASERSIST"/>
</dbReference>
<accession>A0A8R7NXA5</accession>
<dbReference type="Pfam" id="PF00931">
    <property type="entry name" value="NB-ARC"/>
    <property type="match status" value="1"/>
</dbReference>
<proteinExistence type="predicted"/>
<reference evidence="2" key="2">
    <citation type="submission" date="2018-03" db="EMBL/GenBank/DDBJ databases">
        <title>The Triticum urartu genome reveals the dynamic nature of wheat genome evolution.</title>
        <authorList>
            <person name="Ling H."/>
            <person name="Ma B."/>
            <person name="Shi X."/>
            <person name="Liu H."/>
            <person name="Dong L."/>
            <person name="Sun H."/>
            <person name="Cao Y."/>
            <person name="Gao Q."/>
            <person name="Zheng S."/>
            <person name="Li Y."/>
            <person name="Yu Y."/>
            <person name="Du H."/>
            <person name="Qi M."/>
            <person name="Li Y."/>
            <person name="Yu H."/>
            <person name="Cui Y."/>
            <person name="Wang N."/>
            <person name="Chen C."/>
            <person name="Wu H."/>
            <person name="Zhao Y."/>
            <person name="Zhang J."/>
            <person name="Li Y."/>
            <person name="Zhou W."/>
            <person name="Zhang B."/>
            <person name="Hu W."/>
            <person name="Eijk M."/>
            <person name="Tang J."/>
            <person name="Witsenboer H."/>
            <person name="Zhao S."/>
            <person name="Li Z."/>
            <person name="Zhang A."/>
            <person name="Wang D."/>
            <person name="Liang C."/>
        </authorList>
    </citation>
    <scope>NUCLEOTIDE SEQUENCE [LARGE SCALE GENOMIC DNA]</scope>
    <source>
        <strain evidence="2">cv. G1812</strain>
    </source>
</reference>
<evidence type="ECO:0000313" key="3">
    <source>
        <dbReference type="Proteomes" id="UP000015106"/>
    </source>
</evidence>
<dbReference type="PANTHER" id="PTHR36766">
    <property type="entry name" value="PLANT BROAD-SPECTRUM MILDEW RESISTANCE PROTEIN RPW8"/>
    <property type="match status" value="1"/>
</dbReference>
<sequence length="204" mass="23047">MPGVGKTTLVAHVYNMVKLDFDAAAWVTVSESYRLEDLLKKIAAELGITVNIANVEMRGLAESIHNYLQGKNYILVLDDVWTPLVWLETRNVFPTSNCTGRFVITSRKHEVSLLATGESALHLEPLEAHHSWLLFCKGAFWNDDDKECPFELQELARKLVAKCRGLPIAIACIGRLLSSKPPTLPEWENVYRGLDYTFDERCDP</sequence>
<evidence type="ECO:0000259" key="1">
    <source>
        <dbReference type="Pfam" id="PF00931"/>
    </source>
</evidence>
<dbReference type="Proteomes" id="UP000015106">
    <property type="component" value="Chromosome 1"/>
</dbReference>
<protein>
    <recommendedName>
        <fullName evidence="1">NB-ARC domain-containing protein</fullName>
    </recommendedName>
</protein>
<dbReference type="AlphaFoldDB" id="A0A8R7NXA5"/>
<dbReference type="SUPFAM" id="SSF52540">
    <property type="entry name" value="P-loop containing nucleoside triphosphate hydrolases"/>
    <property type="match status" value="1"/>
</dbReference>
<dbReference type="InterPro" id="IPR027417">
    <property type="entry name" value="P-loop_NTPase"/>
</dbReference>
<reference evidence="2" key="3">
    <citation type="submission" date="2022-06" db="UniProtKB">
        <authorList>
            <consortium name="EnsemblPlants"/>
        </authorList>
    </citation>
    <scope>IDENTIFICATION</scope>
</reference>
<dbReference type="Gene3D" id="1.10.8.430">
    <property type="entry name" value="Helical domain of apoptotic protease-activating factors"/>
    <property type="match status" value="1"/>
</dbReference>
<keyword evidence="3" id="KW-1185">Reference proteome</keyword>
<dbReference type="InterPro" id="IPR042197">
    <property type="entry name" value="Apaf_helical"/>
</dbReference>
<reference evidence="3" key="1">
    <citation type="journal article" date="2013" name="Nature">
        <title>Draft genome of the wheat A-genome progenitor Triticum urartu.</title>
        <authorList>
            <person name="Ling H.Q."/>
            <person name="Zhao S."/>
            <person name="Liu D."/>
            <person name="Wang J."/>
            <person name="Sun H."/>
            <person name="Zhang C."/>
            <person name="Fan H."/>
            <person name="Li D."/>
            <person name="Dong L."/>
            <person name="Tao Y."/>
            <person name="Gao C."/>
            <person name="Wu H."/>
            <person name="Li Y."/>
            <person name="Cui Y."/>
            <person name="Guo X."/>
            <person name="Zheng S."/>
            <person name="Wang B."/>
            <person name="Yu K."/>
            <person name="Liang Q."/>
            <person name="Yang W."/>
            <person name="Lou X."/>
            <person name="Chen J."/>
            <person name="Feng M."/>
            <person name="Jian J."/>
            <person name="Zhang X."/>
            <person name="Luo G."/>
            <person name="Jiang Y."/>
            <person name="Liu J."/>
            <person name="Wang Z."/>
            <person name="Sha Y."/>
            <person name="Zhang B."/>
            <person name="Wu H."/>
            <person name="Tang D."/>
            <person name="Shen Q."/>
            <person name="Xue P."/>
            <person name="Zou S."/>
            <person name="Wang X."/>
            <person name="Liu X."/>
            <person name="Wang F."/>
            <person name="Yang Y."/>
            <person name="An X."/>
            <person name="Dong Z."/>
            <person name="Zhang K."/>
            <person name="Zhang X."/>
            <person name="Luo M.C."/>
            <person name="Dvorak J."/>
            <person name="Tong Y."/>
            <person name="Wang J."/>
            <person name="Yang H."/>
            <person name="Li Z."/>
            <person name="Wang D."/>
            <person name="Zhang A."/>
            <person name="Wang J."/>
        </authorList>
    </citation>
    <scope>NUCLEOTIDE SEQUENCE</scope>
    <source>
        <strain evidence="3">cv. G1812</strain>
    </source>
</reference>
<feature type="domain" description="NB-ARC" evidence="1">
    <location>
        <begin position="1"/>
        <end position="143"/>
    </location>
</feature>
<name>A0A8R7NXA5_TRIUA</name>
<dbReference type="Gramene" id="TuG1812G0100000247.01.T01">
    <property type="protein sequence ID" value="TuG1812G0100000247.01.T01.cds341989"/>
    <property type="gene ID" value="TuG1812G0100000247.01"/>
</dbReference>
<organism evidence="2 3">
    <name type="scientific">Triticum urartu</name>
    <name type="common">Red wild einkorn</name>
    <name type="synonym">Crithodium urartu</name>
    <dbReference type="NCBI Taxonomy" id="4572"/>
    <lineage>
        <taxon>Eukaryota</taxon>
        <taxon>Viridiplantae</taxon>
        <taxon>Streptophyta</taxon>
        <taxon>Embryophyta</taxon>
        <taxon>Tracheophyta</taxon>
        <taxon>Spermatophyta</taxon>
        <taxon>Magnoliopsida</taxon>
        <taxon>Liliopsida</taxon>
        <taxon>Poales</taxon>
        <taxon>Poaceae</taxon>
        <taxon>BOP clade</taxon>
        <taxon>Pooideae</taxon>
        <taxon>Triticodae</taxon>
        <taxon>Triticeae</taxon>
        <taxon>Triticinae</taxon>
        <taxon>Triticum</taxon>
    </lineage>
</organism>
<evidence type="ECO:0000313" key="2">
    <source>
        <dbReference type="EnsemblPlants" id="TuG1812G0100000247.01.T01.cds341989"/>
    </source>
</evidence>
<dbReference type="PANTHER" id="PTHR36766:SF63">
    <property type="entry name" value="NB-ARC DOMAIN-CONTAINING PROTEIN"/>
    <property type="match status" value="1"/>
</dbReference>
<dbReference type="EnsemblPlants" id="TuG1812G0100000247.01.T01">
    <property type="protein sequence ID" value="TuG1812G0100000247.01.T01.cds341989"/>
    <property type="gene ID" value="TuG1812G0100000247.01"/>
</dbReference>
<dbReference type="GO" id="GO:0043531">
    <property type="term" value="F:ADP binding"/>
    <property type="evidence" value="ECO:0007669"/>
    <property type="project" value="InterPro"/>
</dbReference>
<dbReference type="Gene3D" id="3.40.50.300">
    <property type="entry name" value="P-loop containing nucleotide triphosphate hydrolases"/>
    <property type="match status" value="1"/>
</dbReference>
<dbReference type="InterPro" id="IPR002182">
    <property type="entry name" value="NB-ARC"/>
</dbReference>